<gene>
    <name evidence="3" type="primary">LOC107421633</name>
</gene>
<accession>A0A6P4AKN1</accession>
<organism evidence="2 3">
    <name type="scientific">Ziziphus jujuba</name>
    <name type="common">Chinese jujube</name>
    <name type="synonym">Ziziphus sativa</name>
    <dbReference type="NCBI Taxonomy" id="326968"/>
    <lineage>
        <taxon>Eukaryota</taxon>
        <taxon>Viridiplantae</taxon>
        <taxon>Streptophyta</taxon>
        <taxon>Embryophyta</taxon>
        <taxon>Tracheophyta</taxon>
        <taxon>Spermatophyta</taxon>
        <taxon>Magnoliopsida</taxon>
        <taxon>eudicotyledons</taxon>
        <taxon>Gunneridae</taxon>
        <taxon>Pentapetalae</taxon>
        <taxon>rosids</taxon>
        <taxon>fabids</taxon>
        <taxon>Rosales</taxon>
        <taxon>Rhamnaceae</taxon>
        <taxon>Paliureae</taxon>
        <taxon>Ziziphus</taxon>
    </lineage>
</organism>
<proteinExistence type="predicted"/>
<evidence type="ECO:0000259" key="1">
    <source>
        <dbReference type="Pfam" id="PF21743"/>
    </source>
</evidence>
<feature type="domain" description="PTM/DIR17-like Tudor" evidence="1">
    <location>
        <begin position="69"/>
        <end position="116"/>
    </location>
</feature>
<protein>
    <submittedName>
        <fullName evidence="3">Dirigent protein 17</fullName>
    </submittedName>
</protein>
<evidence type="ECO:0000313" key="2">
    <source>
        <dbReference type="Proteomes" id="UP001652623"/>
    </source>
</evidence>
<dbReference type="Proteomes" id="UP001652623">
    <property type="component" value="Chromosome 5"/>
</dbReference>
<dbReference type="CDD" id="cd20401">
    <property type="entry name" value="Tudor_AtPTM-like"/>
    <property type="match status" value="1"/>
</dbReference>
<dbReference type="Pfam" id="PF21743">
    <property type="entry name" value="PTM_DIR17_Tudor"/>
    <property type="match status" value="1"/>
</dbReference>
<dbReference type="GeneID" id="107421633"/>
<dbReference type="RefSeq" id="XP_015886399.1">
    <property type="nucleotide sequence ID" value="XM_016030913.4"/>
</dbReference>
<dbReference type="InParanoid" id="A0A6P4AKN1"/>
<sequence length="179" mass="19502">MENIRKEQGIDSSSTGVFQILGEPAIVINGVPDISSNVGLNVSNTVSGGVESSGAGSTASTDFGEWWEGREVQKMFGNKYYSGLVTEYDKETGWFRVVYDDGDFEDLDQHELEEVLLPLDVMVPLKALALKTVRKSKKPSQKSAKNVVGSQTRPVKYMARKGMIVSSTEDASLTKADNS</sequence>
<dbReference type="PANTHER" id="PTHR37384">
    <property type="entry name" value="OS01G0835600 PROTEIN"/>
    <property type="match status" value="1"/>
</dbReference>
<dbReference type="PANTHER" id="PTHR37384:SF1">
    <property type="entry name" value="OS01G0835600 PROTEIN"/>
    <property type="match status" value="1"/>
</dbReference>
<evidence type="ECO:0000313" key="3">
    <source>
        <dbReference type="RefSeq" id="XP_015886399.1"/>
    </source>
</evidence>
<dbReference type="KEGG" id="zju:107421633"/>
<name>A0A6P4AKN1_ZIZJJ</name>
<keyword evidence="2" id="KW-1185">Reference proteome</keyword>
<dbReference type="AlphaFoldDB" id="A0A6P4AKN1"/>
<dbReference type="InterPro" id="IPR047365">
    <property type="entry name" value="Tudor_AtPTM-like"/>
</dbReference>
<dbReference type="Gene3D" id="2.30.30.140">
    <property type="match status" value="1"/>
</dbReference>
<reference evidence="3" key="1">
    <citation type="submission" date="2025-08" db="UniProtKB">
        <authorList>
            <consortium name="RefSeq"/>
        </authorList>
    </citation>
    <scope>IDENTIFICATION</scope>
    <source>
        <tissue evidence="3">Seedling</tissue>
    </source>
</reference>